<evidence type="ECO:0000256" key="1">
    <source>
        <dbReference type="SAM" id="MobiDB-lite"/>
    </source>
</evidence>
<dbReference type="RefSeq" id="WP_283832256.1">
    <property type="nucleotide sequence ID" value="NZ_JASJEU010000016.1"/>
</dbReference>
<organism evidence="3 4">
    <name type="scientific">Gordonibacter faecis</name>
    <dbReference type="NCBI Taxonomy" id="3047475"/>
    <lineage>
        <taxon>Bacteria</taxon>
        <taxon>Bacillati</taxon>
        <taxon>Actinomycetota</taxon>
        <taxon>Coriobacteriia</taxon>
        <taxon>Eggerthellales</taxon>
        <taxon>Eggerthellaceae</taxon>
        <taxon>Gordonibacter</taxon>
    </lineage>
</organism>
<dbReference type="InterPro" id="IPR026353">
    <property type="entry name" value="Hypoxan-DNA_Glyclase"/>
</dbReference>
<dbReference type="EC" id="3.2.2.15" evidence="3"/>
<proteinExistence type="predicted"/>
<dbReference type="SMART" id="SM00987">
    <property type="entry name" value="UreE_C"/>
    <property type="match status" value="1"/>
</dbReference>
<evidence type="ECO:0000313" key="3">
    <source>
        <dbReference type="EMBL" id="MDJ1650912.1"/>
    </source>
</evidence>
<dbReference type="InterPro" id="IPR036895">
    <property type="entry name" value="Uracil-DNA_glycosylase-like_sf"/>
</dbReference>
<dbReference type="SUPFAM" id="SSF52141">
    <property type="entry name" value="Uracil-DNA glycosylase-like"/>
    <property type="match status" value="1"/>
</dbReference>
<evidence type="ECO:0000313" key="4">
    <source>
        <dbReference type="Proteomes" id="UP001232750"/>
    </source>
</evidence>
<feature type="compositionally biased region" description="Low complexity" evidence="1">
    <location>
        <begin position="7"/>
        <end position="18"/>
    </location>
</feature>
<dbReference type="CDD" id="cd10032">
    <property type="entry name" value="UDG-F6_HDG"/>
    <property type="match status" value="1"/>
</dbReference>
<name>A0ABT7DNV5_9ACTN</name>
<comment type="caution">
    <text evidence="3">The sequence shown here is derived from an EMBL/GenBank/DDBJ whole genome shotgun (WGS) entry which is preliminary data.</text>
</comment>
<accession>A0ABT7DNV5</accession>
<dbReference type="Proteomes" id="UP001232750">
    <property type="component" value="Unassembled WGS sequence"/>
</dbReference>
<keyword evidence="4" id="KW-1185">Reference proteome</keyword>
<dbReference type="Pfam" id="PF03167">
    <property type="entry name" value="UDG"/>
    <property type="match status" value="1"/>
</dbReference>
<feature type="domain" description="Uracil-DNA glycosylase-like" evidence="2">
    <location>
        <begin position="28"/>
        <end position="176"/>
    </location>
</feature>
<dbReference type="GO" id="GO:0033958">
    <property type="term" value="F:DNA-deoxyinosine glycosylase activity"/>
    <property type="evidence" value="ECO:0007669"/>
    <property type="project" value="UniProtKB-EC"/>
</dbReference>
<evidence type="ECO:0000259" key="2">
    <source>
        <dbReference type="SMART" id="SM00986"/>
    </source>
</evidence>
<dbReference type="Gene3D" id="3.40.470.10">
    <property type="entry name" value="Uracil-DNA glycosylase-like domain"/>
    <property type="match status" value="1"/>
</dbReference>
<dbReference type="NCBIfam" id="TIGR04274">
    <property type="entry name" value="hypoxanDNAglyco"/>
    <property type="match status" value="1"/>
</dbReference>
<dbReference type="EMBL" id="JASJEU010000016">
    <property type="protein sequence ID" value="MDJ1650912.1"/>
    <property type="molecule type" value="Genomic_DNA"/>
</dbReference>
<dbReference type="SMART" id="SM00986">
    <property type="entry name" value="UDG"/>
    <property type="match status" value="1"/>
</dbReference>
<keyword evidence="3" id="KW-0326">Glycosidase</keyword>
<reference evidence="3 4" key="1">
    <citation type="submission" date="2023-05" db="EMBL/GenBank/DDBJ databases">
        <title>Gordonibacter KGMB12511T sp. nov., isolated from faeces of healthy Korean.</title>
        <authorList>
            <person name="Kim H.S."/>
            <person name="Kim J.-S."/>
            <person name="Suh M.K."/>
            <person name="Eom M.K."/>
            <person name="Do H.E."/>
            <person name="Lee J.-S."/>
        </authorList>
    </citation>
    <scope>NUCLEOTIDE SEQUENCE [LARGE SCALE GENOMIC DNA]</scope>
    <source>
        <strain evidence="3 4">KGMB12511</strain>
    </source>
</reference>
<protein>
    <submittedName>
        <fullName evidence="3">DNA-deoxyinosine glycosylase</fullName>
        <ecNumber evidence="3">3.2.2.15</ecNumber>
    </submittedName>
</protein>
<sequence length="192" mass="20495">MAKAKPKASANASASASSEGTRVDHPLEPVFDQHSRVLMLGTMPSPKSREAGFYYMHPQNRFWKVLGALFDQPEPQGVEARRAFALAHGIALWDTLASCTITGASDASIADAAPNDLTRIVATAPLEAVFTTGTKATELFRRHCADMLPGVPHVALPSTSPANARMRLDDLVKAYQPVAEALGVAPPRSHTP</sequence>
<keyword evidence="3" id="KW-0378">Hydrolase</keyword>
<dbReference type="InterPro" id="IPR005122">
    <property type="entry name" value="Uracil-DNA_glycosylase-like"/>
</dbReference>
<gene>
    <name evidence="3" type="ORF">QNJ86_08890</name>
</gene>
<feature type="region of interest" description="Disordered" evidence="1">
    <location>
        <begin position="1"/>
        <end position="26"/>
    </location>
</feature>